<evidence type="ECO:0008006" key="3">
    <source>
        <dbReference type="Google" id="ProtNLM"/>
    </source>
</evidence>
<dbReference type="Proteomes" id="UP001237642">
    <property type="component" value="Unassembled WGS sequence"/>
</dbReference>
<evidence type="ECO:0000313" key="1">
    <source>
        <dbReference type="EMBL" id="KAK1398029.1"/>
    </source>
</evidence>
<sequence>MDRHGNEFEDFANEDLFPRLTDDLLILILSMVSGDLKFLCQCMLISKRFALLIPLISSGTLSIPLPEYRSQFEFFKGQVMYVDKALRSFWNIRSLHLEFVEEECEESILQWKAVFGSNTYTCACLAYNSITKLSSTGASAIAAGSRTINNTKTGTIFRHIVDPNMWRIFLAVGHPMVESVVITDSKRQGKVYFRNSELGDTRTYTNLLDVWNNRFAERRTSFKFVEVPELRLPKSGFLMKGVYLAINKIGEHSAEDDKYDDLLNCNFGPEENVFGEALNLILGTPEDRLVVRGRYAHGFYISHVRII</sequence>
<comment type="caution">
    <text evidence="1">The sequence shown here is derived from an EMBL/GenBank/DDBJ whole genome shotgun (WGS) entry which is preliminary data.</text>
</comment>
<proteinExistence type="predicted"/>
<keyword evidence="2" id="KW-1185">Reference proteome</keyword>
<evidence type="ECO:0000313" key="2">
    <source>
        <dbReference type="Proteomes" id="UP001237642"/>
    </source>
</evidence>
<name>A0AAD8N5Z7_9APIA</name>
<accession>A0AAD8N5Z7</accession>
<organism evidence="1 2">
    <name type="scientific">Heracleum sosnowskyi</name>
    <dbReference type="NCBI Taxonomy" id="360622"/>
    <lineage>
        <taxon>Eukaryota</taxon>
        <taxon>Viridiplantae</taxon>
        <taxon>Streptophyta</taxon>
        <taxon>Embryophyta</taxon>
        <taxon>Tracheophyta</taxon>
        <taxon>Spermatophyta</taxon>
        <taxon>Magnoliopsida</taxon>
        <taxon>eudicotyledons</taxon>
        <taxon>Gunneridae</taxon>
        <taxon>Pentapetalae</taxon>
        <taxon>asterids</taxon>
        <taxon>campanulids</taxon>
        <taxon>Apiales</taxon>
        <taxon>Apiaceae</taxon>
        <taxon>Apioideae</taxon>
        <taxon>apioid superclade</taxon>
        <taxon>Tordylieae</taxon>
        <taxon>Tordyliinae</taxon>
        <taxon>Heracleum</taxon>
    </lineage>
</organism>
<dbReference type="InterPro" id="IPR044809">
    <property type="entry name" value="AUF1-like"/>
</dbReference>
<dbReference type="AlphaFoldDB" id="A0AAD8N5Z7"/>
<gene>
    <name evidence="1" type="ORF">POM88_007892</name>
</gene>
<reference evidence="1" key="2">
    <citation type="submission" date="2023-05" db="EMBL/GenBank/DDBJ databases">
        <authorList>
            <person name="Schelkunov M.I."/>
        </authorList>
    </citation>
    <scope>NUCLEOTIDE SEQUENCE</scope>
    <source>
        <strain evidence="1">Hsosn_3</strain>
        <tissue evidence="1">Leaf</tissue>
    </source>
</reference>
<dbReference type="EMBL" id="JAUIZM010000002">
    <property type="protein sequence ID" value="KAK1398029.1"/>
    <property type="molecule type" value="Genomic_DNA"/>
</dbReference>
<protein>
    <recommendedName>
        <fullName evidence="3">F-box protein</fullName>
    </recommendedName>
</protein>
<reference evidence="1" key="1">
    <citation type="submission" date="2023-02" db="EMBL/GenBank/DDBJ databases">
        <title>Genome of toxic invasive species Heracleum sosnowskyi carries increased number of genes despite the absence of recent whole-genome duplications.</title>
        <authorList>
            <person name="Schelkunov M."/>
            <person name="Shtratnikova V."/>
            <person name="Makarenko M."/>
            <person name="Klepikova A."/>
            <person name="Omelchenko D."/>
            <person name="Novikova G."/>
            <person name="Obukhova E."/>
            <person name="Bogdanov V."/>
            <person name="Penin A."/>
            <person name="Logacheva M."/>
        </authorList>
    </citation>
    <scope>NUCLEOTIDE SEQUENCE</scope>
    <source>
        <strain evidence="1">Hsosn_3</strain>
        <tissue evidence="1">Leaf</tissue>
    </source>
</reference>
<dbReference type="PANTHER" id="PTHR31215">
    <property type="entry name" value="OS05G0510400 PROTEIN-RELATED"/>
    <property type="match status" value="1"/>
</dbReference>